<dbReference type="CDD" id="cd06170">
    <property type="entry name" value="LuxR_C_like"/>
    <property type="match status" value="1"/>
</dbReference>
<dbReference type="EMBL" id="FPJG01000006">
    <property type="protein sequence ID" value="SFW86404.1"/>
    <property type="molecule type" value="Genomic_DNA"/>
</dbReference>
<dbReference type="Proteomes" id="UP000182740">
    <property type="component" value="Unassembled WGS sequence"/>
</dbReference>
<dbReference type="Pfam" id="PF00196">
    <property type="entry name" value="GerE"/>
    <property type="match status" value="1"/>
</dbReference>
<dbReference type="GO" id="GO:0003677">
    <property type="term" value="F:DNA binding"/>
    <property type="evidence" value="ECO:0007669"/>
    <property type="project" value="UniProtKB-KW"/>
</dbReference>
<dbReference type="GO" id="GO:0006355">
    <property type="term" value="P:regulation of DNA-templated transcription"/>
    <property type="evidence" value="ECO:0007669"/>
    <property type="project" value="InterPro"/>
</dbReference>
<dbReference type="SUPFAM" id="SSF52540">
    <property type="entry name" value="P-loop containing nucleoside triphosphate hydrolases"/>
    <property type="match status" value="1"/>
</dbReference>
<name>A0A1K1SQA1_9PSEU</name>
<dbReference type="AlphaFoldDB" id="A0A1K1SQA1"/>
<dbReference type="PANTHER" id="PTHR43214">
    <property type="entry name" value="TWO-COMPONENT RESPONSE REGULATOR"/>
    <property type="match status" value="1"/>
</dbReference>
<keyword evidence="4" id="KW-1185">Reference proteome</keyword>
<dbReference type="SUPFAM" id="SSF46894">
    <property type="entry name" value="C-terminal effector domain of the bipartite response regulators"/>
    <property type="match status" value="1"/>
</dbReference>
<dbReference type="InterPro" id="IPR016032">
    <property type="entry name" value="Sig_transdc_resp-reg_C-effctor"/>
</dbReference>
<organism evidence="3 4">
    <name type="scientific">Amycolatopsis australiensis</name>
    <dbReference type="NCBI Taxonomy" id="546364"/>
    <lineage>
        <taxon>Bacteria</taxon>
        <taxon>Bacillati</taxon>
        <taxon>Actinomycetota</taxon>
        <taxon>Actinomycetes</taxon>
        <taxon>Pseudonocardiales</taxon>
        <taxon>Pseudonocardiaceae</taxon>
        <taxon>Amycolatopsis</taxon>
    </lineage>
</organism>
<dbReference type="InterPro" id="IPR039420">
    <property type="entry name" value="WalR-like"/>
</dbReference>
<dbReference type="PANTHER" id="PTHR43214:SF42">
    <property type="entry name" value="TRANSCRIPTIONAL REGULATORY PROTEIN DESR"/>
    <property type="match status" value="1"/>
</dbReference>
<feature type="domain" description="HTH luxR-type" evidence="2">
    <location>
        <begin position="792"/>
        <end position="854"/>
    </location>
</feature>
<dbReference type="PROSITE" id="PS50043">
    <property type="entry name" value="HTH_LUXR_2"/>
    <property type="match status" value="1"/>
</dbReference>
<proteinExistence type="predicted"/>
<accession>A0A1K1SQA1</accession>
<dbReference type="InterPro" id="IPR000792">
    <property type="entry name" value="Tscrpt_reg_LuxR_C"/>
</dbReference>
<evidence type="ECO:0000313" key="3">
    <source>
        <dbReference type="EMBL" id="SFW86404.1"/>
    </source>
</evidence>
<evidence type="ECO:0000313" key="4">
    <source>
        <dbReference type="Proteomes" id="UP000182740"/>
    </source>
</evidence>
<keyword evidence="1" id="KW-0238">DNA-binding</keyword>
<reference evidence="4" key="1">
    <citation type="submission" date="2016-11" db="EMBL/GenBank/DDBJ databases">
        <authorList>
            <person name="Varghese N."/>
            <person name="Submissions S."/>
        </authorList>
    </citation>
    <scope>NUCLEOTIDE SEQUENCE [LARGE SCALE GENOMIC DNA]</scope>
    <source>
        <strain evidence="4">DSM 44671</strain>
    </source>
</reference>
<evidence type="ECO:0000256" key="1">
    <source>
        <dbReference type="ARBA" id="ARBA00023125"/>
    </source>
</evidence>
<dbReference type="Gene3D" id="1.10.10.10">
    <property type="entry name" value="Winged helix-like DNA-binding domain superfamily/Winged helix DNA-binding domain"/>
    <property type="match status" value="1"/>
</dbReference>
<dbReference type="STRING" id="546364.SAMN04489730_6379"/>
<protein>
    <submittedName>
        <fullName evidence="3">Regulatory protein, luxR family</fullName>
    </submittedName>
</protein>
<dbReference type="InterPro" id="IPR036388">
    <property type="entry name" value="WH-like_DNA-bd_sf"/>
</dbReference>
<sequence>MLIVGPLGLGKTALLSEVRRGAEGFQVFAVTGVEPEHTVRLGGVSRLFGLKPLVLPAGTPVAAAEWVRDRLVAAADSGRPVLCCVDDAHWLDPFSSLVLGMAARRLSGTPVAMVLAGRPEVTELAGDPFAGVDRLWLRGLSRDDASALLAQRAPAGVTDTAQADIVELAEGNPLALVELGAAQPAERLELPADSRYRAAVLRRFRGLSSAARQVVALAVLEERLPADRVLAGHTGAAVDEACTCGLIRIEDGALVPAATLVGVLLHAELSQRERRDAHRALVRVLHPAHDRDRWMWHRAVTREDRLEQRECRDELANAAEALSTAGNVEASSTAWERAAALADRTEVATRWLLNAARDSWSGGRPLRTRTLLRQVRPGIGTRQRALAAALSGEMALRDGSPVTAAQELLAAVTGLAEADHEQAVVAAVLAGEAYCLTGDYAGFRAVAHRAAALRTTNPSPLAALAQDHFAGMLATYEGRHADAVRPLRATVRRAAELDDPLGAILASQAAYTLGDATAVVESATRAVRAAELRGQRALRPWALVYLAMGALLLDRHAAAAAAGAAGLAEATATGQRNCAADHLTILAFLAALRGDRELVLLRLRAADGPIRTHCLARPAALASWALACADLADARPSDALVRLRMSAYDTGGPHLALRVMAAPQVVEAAVPCHQPEAGSRALSTFDEWIGRSSCVPRQALSHRCHALLAVRPGDRMEHFSEAVRLHRSGYGGLEMAKTELLYAHELRRCRRPKQARELLREALAVFSSHEAHPWADRARAELRAAGESVAGGRPGRAALTAQQARIAELVADGATNREIAARLLVSHRTVEHHLRNIFTRLGVRSRTELAALLR</sequence>
<dbReference type="PROSITE" id="PS00622">
    <property type="entry name" value="HTH_LUXR_1"/>
    <property type="match status" value="1"/>
</dbReference>
<dbReference type="PRINTS" id="PR00038">
    <property type="entry name" value="HTHLUXR"/>
</dbReference>
<evidence type="ECO:0000259" key="2">
    <source>
        <dbReference type="PROSITE" id="PS50043"/>
    </source>
</evidence>
<dbReference type="InterPro" id="IPR027417">
    <property type="entry name" value="P-loop_NTPase"/>
</dbReference>
<gene>
    <name evidence="3" type="ORF">SAMN04489730_6379</name>
</gene>
<dbReference type="SMART" id="SM00421">
    <property type="entry name" value="HTH_LUXR"/>
    <property type="match status" value="1"/>
</dbReference>